<reference evidence="2 3" key="1">
    <citation type="submission" date="2024-04" db="EMBL/GenBank/DDBJ databases">
        <authorList>
            <person name="Fracassetti M."/>
        </authorList>
    </citation>
    <scope>NUCLEOTIDE SEQUENCE [LARGE SCALE GENOMIC DNA]</scope>
</reference>
<dbReference type="AlphaFoldDB" id="A0AAV2FHN1"/>
<evidence type="ECO:0000256" key="1">
    <source>
        <dbReference type="SAM" id="MobiDB-lite"/>
    </source>
</evidence>
<name>A0AAV2FHN1_9ROSI</name>
<organism evidence="2 3">
    <name type="scientific">Linum trigynum</name>
    <dbReference type="NCBI Taxonomy" id="586398"/>
    <lineage>
        <taxon>Eukaryota</taxon>
        <taxon>Viridiplantae</taxon>
        <taxon>Streptophyta</taxon>
        <taxon>Embryophyta</taxon>
        <taxon>Tracheophyta</taxon>
        <taxon>Spermatophyta</taxon>
        <taxon>Magnoliopsida</taxon>
        <taxon>eudicotyledons</taxon>
        <taxon>Gunneridae</taxon>
        <taxon>Pentapetalae</taxon>
        <taxon>rosids</taxon>
        <taxon>fabids</taxon>
        <taxon>Malpighiales</taxon>
        <taxon>Linaceae</taxon>
        <taxon>Linum</taxon>
    </lineage>
</organism>
<sequence length="174" mass="18932">MEGISPTVYTKMKRYWRRQGYRRIHGGSSSATSTRIEQVELGGGRRRRRMTWRIKIKPKLKFLHKLSSPKKFFIWLRDAYVRMMLGFANSAGGGMVGAAGYGGDGVSSFGRRAVKEYDEKMILQIYKSLVMAESNSHQLAPSGGGGAPNKFGSGSGSGSGYSPSVAAKLAAVAE</sequence>
<protein>
    <submittedName>
        <fullName evidence="2">Uncharacterized protein</fullName>
    </submittedName>
</protein>
<dbReference type="PANTHER" id="PTHR33702">
    <property type="entry name" value="BNAA09G40010D PROTEIN"/>
    <property type="match status" value="1"/>
</dbReference>
<dbReference type="Proteomes" id="UP001497516">
    <property type="component" value="Chromosome 6"/>
</dbReference>
<keyword evidence="3" id="KW-1185">Reference proteome</keyword>
<feature type="compositionally biased region" description="Gly residues" evidence="1">
    <location>
        <begin position="142"/>
        <end position="159"/>
    </location>
</feature>
<feature type="region of interest" description="Disordered" evidence="1">
    <location>
        <begin position="137"/>
        <end position="163"/>
    </location>
</feature>
<gene>
    <name evidence="2" type="ORF">LTRI10_LOCUS37829</name>
</gene>
<dbReference type="EMBL" id="OZ034819">
    <property type="protein sequence ID" value="CAL1397537.1"/>
    <property type="molecule type" value="Genomic_DNA"/>
</dbReference>
<accession>A0AAV2FHN1</accession>
<dbReference type="PANTHER" id="PTHR33702:SF5">
    <property type="entry name" value="OS01G0308600 PROTEIN"/>
    <property type="match status" value="1"/>
</dbReference>
<evidence type="ECO:0000313" key="2">
    <source>
        <dbReference type="EMBL" id="CAL1397537.1"/>
    </source>
</evidence>
<evidence type="ECO:0000313" key="3">
    <source>
        <dbReference type="Proteomes" id="UP001497516"/>
    </source>
</evidence>
<proteinExistence type="predicted"/>